<dbReference type="eggNOG" id="KOG1550">
    <property type="taxonomic scope" value="Eukaryota"/>
</dbReference>
<reference evidence="5 6" key="1">
    <citation type="journal article" date="2009" name="Nature">
        <title>Evolution of pathogenicity and sexual reproduction in eight Candida genomes.</title>
        <authorList>
            <person name="Butler G."/>
            <person name="Rasmussen M.D."/>
            <person name="Lin M.F."/>
            <person name="Santos M.A."/>
            <person name="Sakthikumar S."/>
            <person name="Munro C.A."/>
            <person name="Rheinbay E."/>
            <person name="Grabherr M."/>
            <person name="Forche A."/>
            <person name="Reedy J.L."/>
            <person name="Agrafioti I."/>
            <person name="Arnaud M.B."/>
            <person name="Bates S."/>
            <person name="Brown A.J."/>
            <person name="Brunke S."/>
            <person name="Costanzo M.C."/>
            <person name="Fitzpatrick D.A."/>
            <person name="de Groot P.W."/>
            <person name="Harris D."/>
            <person name="Hoyer L.L."/>
            <person name="Hube B."/>
            <person name="Klis F.M."/>
            <person name="Kodira C."/>
            <person name="Lennard N."/>
            <person name="Logue M.E."/>
            <person name="Martin R."/>
            <person name="Neiman A.M."/>
            <person name="Nikolaou E."/>
            <person name="Quail M.A."/>
            <person name="Quinn J."/>
            <person name="Santos M.C."/>
            <person name="Schmitzberger F.F."/>
            <person name="Sherlock G."/>
            <person name="Shah P."/>
            <person name="Silverstein K.A."/>
            <person name="Skrzypek M.S."/>
            <person name="Soll D."/>
            <person name="Staggs R."/>
            <person name="Stansfield I."/>
            <person name="Stumpf M.P."/>
            <person name="Sudbery P.E."/>
            <person name="Srikantha T."/>
            <person name="Zeng Q."/>
            <person name="Berman J."/>
            <person name="Berriman M."/>
            <person name="Heitman J."/>
            <person name="Gow N.A."/>
            <person name="Lorenz M.C."/>
            <person name="Birren B.W."/>
            <person name="Kellis M."/>
            <person name="Cuomo C.A."/>
        </authorList>
    </citation>
    <scope>NUCLEOTIDE SEQUENCE [LARGE SCALE GENOMIC DNA]</scope>
    <source>
        <strain evidence="6">ATCC 11503 / BCRC 21390 / CBS 2605 / JCM 1781 / NBRC 1676 / NRRL YB-4239</strain>
    </source>
</reference>
<feature type="compositionally biased region" description="Low complexity" evidence="2">
    <location>
        <begin position="724"/>
        <end position="736"/>
    </location>
</feature>
<evidence type="ECO:0000256" key="1">
    <source>
        <dbReference type="ARBA" id="ARBA00038101"/>
    </source>
</evidence>
<dbReference type="EMBL" id="CH981530">
    <property type="protein sequence ID" value="EDK46469.1"/>
    <property type="molecule type" value="Genomic_DNA"/>
</dbReference>
<dbReference type="AlphaFoldDB" id="A5E4W1"/>
<evidence type="ECO:0008006" key="7">
    <source>
        <dbReference type="Google" id="ProtNLM"/>
    </source>
</evidence>
<protein>
    <recommendedName>
        <fullName evidence="7">ERAD-associated E3 ubiquitin-protein ligase component HRD3</fullName>
    </recommendedName>
</protein>
<dbReference type="Gene3D" id="1.25.40.10">
    <property type="entry name" value="Tetratricopeptide repeat domain"/>
    <property type="match status" value="3"/>
</dbReference>
<evidence type="ECO:0000256" key="2">
    <source>
        <dbReference type="SAM" id="MobiDB-lite"/>
    </source>
</evidence>
<evidence type="ECO:0000313" key="6">
    <source>
        <dbReference type="Proteomes" id="UP000001996"/>
    </source>
</evidence>
<dbReference type="HOGENOM" id="CLU_349489_0_0_1"/>
<dbReference type="InterPro" id="IPR050767">
    <property type="entry name" value="Sel1_AlgK"/>
</dbReference>
<dbReference type="KEGG" id="lel:PVL30_005386"/>
<evidence type="ECO:0000256" key="4">
    <source>
        <dbReference type="SAM" id="SignalP"/>
    </source>
</evidence>
<dbReference type="VEuPathDB" id="FungiDB:LELG_04650"/>
<keyword evidence="6" id="KW-1185">Reference proteome</keyword>
<gene>
    <name evidence="5" type="ORF">LELG_04650</name>
</gene>
<dbReference type="SUPFAM" id="SSF81901">
    <property type="entry name" value="HCP-like"/>
    <property type="match status" value="2"/>
</dbReference>
<dbReference type="STRING" id="379508.A5E4W1"/>
<feature type="chain" id="PRO_5002681764" description="ERAD-associated E3 ubiquitin-protein ligase component HRD3" evidence="4">
    <location>
        <begin position="24"/>
        <end position="837"/>
    </location>
</feature>
<evidence type="ECO:0000313" key="5">
    <source>
        <dbReference type="EMBL" id="EDK46469.1"/>
    </source>
</evidence>
<keyword evidence="3" id="KW-0472">Membrane</keyword>
<comment type="similarity">
    <text evidence="1">Belongs to the sel-1 family.</text>
</comment>
<dbReference type="FunCoup" id="A5E4W1">
    <property type="interactions" value="291"/>
</dbReference>
<organism evidence="5 6">
    <name type="scientific">Lodderomyces elongisporus (strain ATCC 11503 / CBS 2605 / JCM 1781 / NBRC 1676 / NRRL YB-4239)</name>
    <name type="common">Yeast</name>
    <name type="synonym">Saccharomyces elongisporus</name>
    <dbReference type="NCBI Taxonomy" id="379508"/>
    <lineage>
        <taxon>Eukaryota</taxon>
        <taxon>Fungi</taxon>
        <taxon>Dikarya</taxon>
        <taxon>Ascomycota</taxon>
        <taxon>Saccharomycotina</taxon>
        <taxon>Pichiomycetes</taxon>
        <taxon>Debaryomycetaceae</taxon>
        <taxon>Candida/Lodderomyces clade</taxon>
        <taxon>Lodderomyces</taxon>
    </lineage>
</organism>
<feature type="region of interest" description="Disordered" evidence="2">
    <location>
        <begin position="711"/>
        <end position="753"/>
    </location>
</feature>
<keyword evidence="3" id="KW-0812">Transmembrane</keyword>
<feature type="compositionally biased region" description="Basic and acidic residues" evidence="2">
    <location>
        <begin position="711"/>
        <end position="722"/>
    </location>
</feature>
<keyword evidence="3" id="KW-1133">Transmembrane helix</keyword>
<dbReference type="PANTHER" id="PTHR11102:SF160">
    <property type="entry name" value="ERAD-ASSOCIATED E3 UBIQUITIN-PROTEIN LIGASE COMPONENT HRD3"/>
    <property type="match status" value="1"/>
</dbReference>
<dbReference type="InterPro" id="IPR011990">
    <property type="entry name" value="TPR-like_helical_dom_sf"/>
</dbReference>
<name>A5E4W1_LODEL</name>
<dbReference type="InterPro" id="IPR006597">
    <property type="entry name" value="Sel1-like"/>
</dbReference>
<keyword evidence="4" id="KW-0732">Signal</keyword>
<dbReference type="SMART" id="SM00671">
    <property type="entry name" value="SEL1"/>
    <property type="match status" value="8"/>
</dbReference>
<evidence type="ECO:0000256" key="3">
    <source>
        <dbReference type="SAM" id="Phobius"/>
    </source>
</evidence>
<dbReference type="OMA" id="DRSFSEW"/>
<dbReference type="Proteomes" id="UP000001996">
    <property type="component" value="Unassembled WGS sequence"/>
</dbReference>
<dbReference type="InParanoid" id="A5E4W1"/>
<dbReference type="Pfam" id="PF08238">
    <property type="entry name" value="Sel1"/>
    <property type="match status" value="10"/>
</dbReference>
<dbReference type="GeneID" id="5231053"/>
<dbReference type="PANTHER" id="PTHR11102">
    <property type="entry name" value="SEL-1-LIKE PROTEIN"/>
    <property type="match status" value="1"/>
</dbReference>
<sequence>MKCKWVSLAVLSGLIYTVKVVHASANAFDPKDTGEIEYNEAKRILGGLEETSSGANKNNGIRIGEYGLEIPQFNPLTSNYETEQVYNVTHLELAEAISLLEKAALRNSVDALRTLGDLNIFGNFSHPTNYQLAKKYYEKAIQVAPDGHAYFMLGFIYSTGLFGEFEVNQHKANLYYQFAMENGDTNALLVLAYRHLKGIEVPANCEMALPLYAKLANMGIEWVQNRFLRGVDYNIRISDFNGGLFGEKLSETSSSIEIRSKLFADLKQTFEEHKFNADEHEYVTLYYTGMEHLKGDYFEDRNLTRAFHEFQKCVELGDEIYGANDYRNMEPIDRIYLSSCQLNLGRMYLHGLSVPRDVYQAEKFFNLSTLIQGNADAYNDLGVIEENGYLRESNISRAIEYYAAAINKKSPEANKNLAKLLMKVYGENPASDDQKREIYKYMKDATYLGNTQALYYMGQFMETGLAAAVDPDLKISCSRMVKYYAEFVRRLSAFYAPHLKYSFEQLVCGQYKNALVGYLIAAEQGFEPAQVSAAYLLYQLQPLSNAKKQFTTDRVRTAVKYLDRASKQGNVDATILIGDILAGVDSKAHAEIDKERSFNYYKLAADRHSSHGAYKLGEMYENGLVPGDNTTDYYLAKRYYDQSLQLREKMDLERHLSGSKISLSKAHINWALLRLRFKYLFNRKAFKTHDNGTSKDGWLSAFKKIGRKSSNDILDHGGERGQHQHQQQQQQQQRQQDSMSRADAQHMGGARDGEHDYVENYDIGDYLVIVLTFAFFSFFFIRNMFGHWQQMRNGQVPIDQNRNRQDGGQDGGQDGFNWNGNQIAFRRGNFEVQFFAL</sequence>
<feature type="signal peptide" evidence="4">
    <location>
        <begin position="1"/>
        <end position="23"/>
    </location>
</feature>
<feature type="transmembrane region" description="Helical" evidence="3">
    <location>
        <begin position="766"/>
        <end position="785"/>
    </location>
</feature>
<accession>A5E4W1</accession>
<proteinExistence type="inferred from homology"/>
<dbReference type="OrthoDB" id="27934at2759"/>